<dbReference type="EMBL" id="JBHMDM010000007">
    <property type="protein sequence ID" value="MFB9378610.1"/>
    <property type="molecule type" value="Genomic_DNA"/>
</dbReference>
<sequence>MPGRHLGGFASTALPLTATTDGSGNAVFTIPAGRLRLYAGAIAQVVAPTTGSSGGLFSHQITAEPTLGADLSTSEGKVTVHVTKSNQIAFLLGGSAPALVSAQAGITVRLLPLGV</sequence>
<proteinExistence type="predicted"/>
<keyword evidence="2" id="KW-1185">Reference proteome</keyword>
<reference evidence="1 2" key="1">
    <citation type="submission" date="2024-09" db="EMBL/GenBank/DDBJ databases">
        <authorList>
            <person name="Sun Q."/>
            <person name="Mori K."/>
        </authorList>
    </citation>
    <scope>NUCLEOTIDE SEQUENCE [LARGE SCALE GENOMIC DNA]</scope>
    <source>
        <strain evidence="1 2">TISTR 1856</strain>
    </source>
</reference>
<dbReference type="Proteomes" id="UP001589748">
    <property type="component" value="Unassembled WGS sequence"/>
</dbReference>
<organism evidence="1 2">
    <name type="scientific">Kineococcus gynurae</name>
    <dbReference type="NCBI Taxonomy" id="452979"/>
    <lineage>
        <taxon>Bacteria</taxon>
        <taxon>Bacillati</taxon>
        <taxon>Actinomycetota</taxon>
        <taxon>Actinomycetes</taxon>
        <taxon>Kineosporiales</taxon>
        <taxon>Kineosporiaceae</taxon>
        <taxon>Kineococcus</taxon>
    </lineage>
</organism>
<name>A0ABV5LX16_9ACTN</name>
<dbReference type="RefSeq" id="WP_380136711.1">
    <property type="nucleotide sequence ID" value="NZ_JBHLUI010000008.1"/>
</dbReference>
<evidence type="ECO:0000313" key="1">
    <source>
        <dbReference type="EMBL" id="MFB9378610.1"/>
    </source>
</evidence>
<comment type="caution">
    <text evidence="1">The sequence shown here is derived from an EMBL/GenBank/DDBJ whole genome shotgun (WGS) entry which is preliminary data.</text>
</comment>
<protein>
    <recommendedName>
        <fullName evidence="3">Bacteriophage lambda head decoration protein D</fullName>
    </recommendedName>
</protein>
<evidence type="ECO:0000313" key="2">
    <source>
        <dbReference type="Proteomes" id="UP001589748"/>
    </source>
</evidence>
<gene>
    <name evidence="1" type="ORF">ACFFVI_16730</name>
</gene>
<accession>A0ABV5LX16</accession>
<evidence type="ECO:0008006" key="3">
    <source>
        <dbReference type="Google" id="ProtNLM"/>
    </source>
</evidence>